<dbReference type="OrthoDB" id="3144234at2759"/>
<dbReference type="Proteomes" id="UP000053820">
    <property type="component" value="Unassembled WGS sequence"/>
</dbReference>
<gene>
    <name evidence="2" type="ORF">HYDPIDRAFT_56699</name>
</gene>
<organism evidence="2 3">
    <name type="scientific">Hydnomerulius pinastri MD-312</name>
    <dbReference type="NCBI Taxonomy" id="994086"/>
    <lineage>
        <taxon>Eukaryota</taxon>
        <taxon>Fungi</taxon>
        <taxon>Dikarya</taxon>
        <taxon>Basidiomycota</taxon>
        <taxon>Agaricomycotina</taxon>
        <taxon>Agaricomycetes</taxon>
        <taxon>Agaricomycetidae</taxon>
        <taxon>Boletales</taxon>
        <taxon>Boletales incertae sedis</taxon>
        <taxon>Leucogyrophana</taxon>
    </lineage>
</organism>
<keyword evidence="3" id="KW-1185">Reference proteome</keyword>
<accession>A0A0C9WBW9</accession>
<dbReference type="EMBL" id="KN839861">
    <property type="protein sequence ID" value="KIJ61576.1"/>
    <property type="molecule type" value="Genomic_DNA"/>
</dbReference>
<sequence>PLLWDVRYAPCRSARVSGEAISPSQLAQTVTIPAVTSLHVTSDLLSPHWVIAAYNPTGVTVDDILSAIHAELYAPLTILEWDYMSLKQRARIESVFYARCQASHNFERTRNGGVRRMDYLINTTTFAGLS</sequence>
<evidence type="ECO:0000313" key="3">
    <source>
        <dbReference type="Proteomes" id="UP000053820"/>
    </source>
</evidence>
<dbReference type="Pfam" id="PF20415">
    <property type="entry name" value="DUF6699"/>
    <property type="match status" value="1"/>
</dbReference>
<evidence type="ECO:0000313" key="2">
    <source>
        <dbReference type="EMBL" id="KIJ61576.1"/>
    </source>
</evidence>
<dbReference type="AlphaFoldDB" id="A0A0C9WBW9"/>
<feature type="domain" description="DUF6699" evidence="1">
    <location>
        <begin position="2"/>
        <end position="129"/>
    </location>
</feature>
<protein>
    <recommendedName>
        <fullName evidence="1">DUF6699 domain-containing protein</fullName>
    </recommendedName>
</protein>
<dbReference type="HOGENOM" id="CLU_085813_2_0_1"/>
<dbReference type="InterPro" id="IPR046522">
    <property type="entry name" value="DUF6699"/>
</dbReference>
<proteinExistence type="predicted"/>
<feature type="non-terminal residue" evidence="2">
    <location>
        <position position="130"/>
    </location>
</feature>
<feature type="non-terminal residue" evidence="2">
    <location>
        <position position="1"/>
    </location>
</feature>
<name>A0A0C9WBW9_9AGAM</name>
<evidence type="ECO:0000259" key="1">
    <source>
        <dbReference type="Pfam" id="PF20415"/>
    </source>
</evidence>
<reference evidence="2 3" key="1">
    <citation type="submission" date="2014-04" db="EMBL/GenBank/DDBJ databases">
        <title>Evolutionary Origins and Diversification of the Mycorrhizal Mutualists.</title>
        <authorList>
            <consortium name="DOE Joint Genome Institute"/>
            <consortium name="Mycorrhizal Genomics Consortium"/>
            <person name="Kohler A."/>
            <person name="Kuo A."/>
            <person name="Nagy L.G."/>
            <person name="Floudas D."/>
            <person name="Copeland A."/>
            <person name="Barry K.W."/>
            <person name="Cichocki N."/>
            <person name="Veneault-Fourrey C."/>
            <person name="LaButti K."/>
            <person name="Lindquist E.A."/>
            <person name="Lipzen A."/>
            <person name="Lundell T."/>
            <person name="Morin E."/>
            <person name="Murat C."/>
            <person name="Riley R."/>
            <person name="Ohm R."/>
            <person name="Sun H."/>
            <person name="Tunlid A."/>
            <person name="Henrissat B."/>
            <person name="Grigoriev I.V."/>
            <person name="Hibbett D.S."/>
            <person name="Martin F."/>
        </authorList>
    </citation>
    <scope>NUCLEOTIDE SEQUENCE [LARGE SCALE GENOMIC DNA]</scope>
    <source>
        <strain evidence="2 3">MD-312</strain>
    </source>
</reference>